<dbReference type="CDD" id="cd10027">
    <property type="entry name" value="UDG-F1-like"/>
    <property type="match status" value="1"/>
</dbReference>
<dbReference type="InterPro" id="IPR002043">
    <property type="entry name" value="UDG_fam1"/>
</dbReference>
<dbReference type="Gene3D" id="3.40.470.10">
    <property type="entry name" value="Uracil-DNA glycosylase-like domain"/>
    <property type="match status" value="1"/>
</dbReference>
<dbReference type="NCBIfam" id="NF003592">
    <property type="entry name" value="PRK05254.1-5"/>
    <property type="match status" value="1"/>
</dbReference>
<evidence type="ECO:0000313" key="13">
    <source>
        <dbReference type="EMBL" id="MFD1631507.1"/>
    </source>
</evidence>
<accession>A0ABW4IHR2</accession>
<dbReference type="NCBIfam" id="NF003589">
    <property type="entry name" value="PRK05254.1-2"/>
    <property type="match status" value="1"/>
</dbReference>
<feature type="domain" description="Uracil-DNA glycosylase-like" evidence="12">
    <location>
        <begin position="51"/>
        <end position="212"/>
    </location>
</feature>
<evidence type="ECO:0000256" key="10">
    <source>
        <dbReference type="PROSITE-ProRule" id="PRU10072"/>
    </source>
</evidence>
<evidence type="ECO:0000256" key="1">
    <source>
        <dbReference type="ARBA" id="ARBA00001400"/>
    </source>
</evidence>
<dbReference type="GO" id="GO:0004844">
    <property type="term" value="F:uracil DNA N-glycosylase activity"/>
    <property type="evidence" value="ECO:0007669"/>
    <property type="project" value="UniProtKB-EC"/>
</dbReference>
<dbReference type="PANTHER" id="PTHR11264:SF0">
    <property type="entry name" value="URACIL-DNA GLYCOSYLASE"/>
    <property type="match status" value="1"/>
</dbReference>
<feature type="active site" description="Proton acceptor" evidence="9 10">
    <location>
        <position position="66"/>
    </location>
</feature>
<dbReference type="EMBL" id="JBHUDG010000048">
    <property type="protein sequence ID" value="MFD1631507.1"/>
    <property type="molecule type" value="Genomic_DNA"/>
</dbReference>
<evidence type="ECO:0000256" key="8">
    <source>
        <dbReference type="ARBA" id="ARBA00023204"/>
    </source>
</evidence>
<dbReference type="InterPro" id="IPR018085">
    <property type="entry name" value="Ura-DNA_Glyclase_AS"/>
</dbReference>
<evidence type="ECO:0000256" key="9">
    <source>
        <dbReference type="HAMAP-Rule" id="MF_00148"/>
    </source>
</evidence>
<evidence type="ECO:0000256" key="6">
    <source>
        <dbReference type="ARBA" id="ARBA00022763"/>
    </source>
</evidence>
<dbReference type="NCBIfam" id="NF003591">
    <property type="entry name" value="PRK05254.1-4"/>
    <property type="match status" value="1"/>
</dbReference>
<comment type="function">
    <text evidence="2 9 11">Excises uracil residues from the DNA which can arise as a result of misincorporation of dUMP residues by DNA polymerase or due to deamination of cytosine.</text>
</comment>
<evidence type="ECO:0000256" key="4">
    <source>
        <dbReference type="ARBA" id="ARBA00012030"/>
    </source>
</evidence>
<dbReference type="Proteomes" id="UP001597118">
    <property type="component" value="Unassembled WGS sequence"/>
</dbReference>
<gene>
    <name evidence="9 13" type="primary">ung</name>
    <name evidence="13" type="ORF">ACFSAH_16655</name>
</gene>
<proteinExistence type="inferred from homology"/>
<comment type="subcellular location">
    <subcellularLocation>
        <location evidence="9">Cytoplasm</location>
    </subcellularLocation>
</comment>
<keyword evidence="7 9" id="KW-0378">Hydrolase</keyword>
<keyword evidence="8 9" id="KW-0234">DNA repair</keyword>
<keyword evidence="9" id="KW-0963">Cytoplasm</keyword>
<evidence type="ECO:0000313" key="14">
    <source>
        <dbReference type="Proteomes" id="UP001597118"/>
    </source>
</evidence>
<dbReference type="PANTHER" id="PTHR11264">
    <property type="entry name" value="URACIL-DNA GLYCOSYLASE"/>
    <property type="match status" value="1"/>
</dbReference>
<dbReference type="PROSITE" id="PS00130">
    <property type="entry name" value="U_DNA_GLYCOSYLASE"/>
    <property type="match status" value="1"/>
</dbReference>
<evidence type="ECO:0000256" key="5">
    <source>
        <dbReference type="ARBA" id="ARBA00018429"/>
    </source>
</evidence>
<comment type="caution">
    <text evidence="13">The sequence shown here is derived from an EMBL/GenBank/DDBJ whole genome shotgun (WGS) entry which is preliminary data.</text>
</comment>
<evidence type="ECO:0000259" key="12">
    <source>
        <dbReference type="SMART" id="SM00986"/>
    </source>
</evidence>
<protein>
    <recommendedName>
        <fullName evidence="5 9">Uracil-DNA glycosylase</fullName>
        <shortName evidence="9">UDG</shortName>
        <ecNumber evidence="4 9">3.2.2.27</ecNumber>
    </recommendedName>
</protein>
<dbReference type="SUPFAM" id="SSF52141">
    <property type="entry name" value="Uracil-DNA glycosylase-like"/>
    <property type="match status" value="1"/>
</dbReference>
<dbReference type="NCBIfam" id="NF003588">
    <property type="entry name" value="PRK05254.1-1"/>
    <property type="match status" value="1"/>
</dbReference>
<dbReference type="InterPro" id="IPR005122">
    <property type="entry name" value="Uracil-DNA_glycosylase-like"/>
</dbReference>
<dbReference type="RefSeq" id="WP_379663875.1">
    <property type="nucleotide sequence ID" value="NZ_JBHUDG010000048.1"/>
</dbReference>
<reference evidence="14" key="1">
    <citation type="journal article" date="2019" name="Int. J. Syst. Evol. Microbiol.">
        <title>The Global Catalogue of Microorganisms (GCM) 10K type strain sequencing project: providing services to taxonomists for standard genome sequencing and annotation.</title>
        <authorList>
            <consortium name="The Broad Institute Genomics Platform"/>
            <consortium name="The Broad Institute Genome Sequencing Center for Infectious Disease"/>
            <person name="Wu L."/>
            <person name="Ma J."/>
        </authorList>
    </citation>
    <scope>NUCLEOTIDE SEQUENCE [LARGE SCALE GENOMIC DNA]</scope>
    <source>
        <strain evidence="14">CCUG 53762</strain>
    </source>
</reference>
<keyword evidence="13" id="KW-0326">Glycosidase</keyword>
<dbReference type="SMART" id="SM00987">
    <property type="entry name" value="UreE_C"/>
    <property type="match status" value="1"/>
</dbReference>
<dbReference type="NCBIfam" id="TIGR00628">
    <property type="entry name" value="ung"/>
    <property type="match status" value="1"/>
</dbReference>
<dbReference type="EC" id="3.2.2.27" evidence="4 9"/>
<keyword evidence="14" id="KW-1185">Reference proteome</keyword>
<organism evidence="13 14">
    <name type="scientific">Pseudopedobacter beijingensis</name>
    <dbReference type="NCBI Taxonomy" id="1207056"/>
    <lineage>
        <taxon>Bacteria</taxon>
        <taxon>Pseudomonadati</taxon>
        <taxon>Bacteroidota</taxon>
        <taxon>Sphingobacteriia</taxon>
        <taxon>Sphingobacteriales</taxon>
        <taxon>Sphingobacteriaceae</taxon>
        <taxon>Pseudopedobacter</taxon>
    </lineage>
</organism>
<evidence type="ECO:0000256" key="3">
    <source>
        <dbReference type="ARBA" id="ARBA00008184"/>
    </source>
</evidence>
<dbReference type="SMART" id="SM00986">
    <property type="entry name" value="UDG"/>
    <property type="match status" value="1"/>
</dbReference>
<evidence type="ECO:0000256" key="11">
    <source>
        <dbReference type="RuleBase" id="RU003780"/>
    </source>
</evidence>
<comment type="catalytic activity">
    <reaction evidence="1 9 11">
        <text>Hydrolyzes single-stranded DNA or mismatched double-stranded DNA and polynucleotides, releasing free uracil.</text>
        <dbReference type="EC" id="3.2.2.27"/>
    </reaction>
</comment>
<comment type="similarity">
    <text evidence="3 9 11">Belongs to the uracil-DNA glycosylase (UDG) superfamily. UNG family.</text>
</comment>
<dbReference type="Pfam" id="PF03167">
    <property type="entry name" value="UDG"/>
    <property type="match status" value="1"/>
</dbReference>
<keyword evidence="6 9" id="KW-0227">DNA damage</keyword>
<sequence>MSVQLESSWLKVVGNEFEKDYMKSLKSFLLIEKQQKKIIYPPSNEIFNAFNLTPFDHVKVVLIGQDPYHGYGQAHGLSFSVKDNIRLPPSLQNIYKELEQDIAGFKIPSTGNLTKWAQQGVLLLNATLTVEASKAASHQKQGWEIFTDAAIKAVSDYKSGVVFILWGRFAQEKARLIDTSKHFIVKSAHPSPFSAYNGFFGSRPFSKTNKYLEQQGLEPIDWQI</sequence>
<evidence type="ECO:0000256" key="2">
    <source>
        <dbReference type="ARBA" id="ARBA00002631"/>
    </source>
</evidence>
<name>A0ABW4IHR2_9SPHI</name>
<dbReference type="InterPro" id="IPR036895">
    <property type="entry name" value="Uracil-DNA_glycosylase-like_sf"/>
</dbReference>
<dbReference type="HAMAP" id="MF_00148">
    <property type="entry name" value="UDG"/>
    <property type="match status" value="1"/>
</dbReference>
<evidence type="ECO:0000256" key="7">
    <source>
        <dbReference type="ARBA" id="ARBA00022801"/>
    </source>
</evidence>